<sequence>MENTGTPSLAGAILADPETGLRWAMRDYAALVRGILRRVLPGKERDVEECMADVFVALWRNAPALQDSNIPVRAWLIVTARNTGINRYRALQRRDELPLTEELLQTLTDLPADPESDAAELVGALVAAMEPPDREIFLRKYYLLQSGREIAAALGLSIANVNTRLSRGRERLRQQLREGGITHA</sequence>
<evidence type="ECO:0000256" key="4">
    <source>
        <dbReference type="ARBA" id="ARBA00023125"/>
    </source>
</evidence>
<dbReference type="Pfam" id="PF08281">
    <property type="entry name" value="Sigma70_r4_2"/>
    <property type="match status" value="1"/>
</dbReference>
<dbReference type="PANTHER" id="PTHR43133">
    <property type="entry name" value="RNA POLYMERASE ECF-TYPE SIGMA FACTO"/>
    <property type="match status" value="1"/>
</dbReference>
<feature type="domain" description="RNA polymerase sigma-70 region 2" evidence="6">
    <location>
        <begin position="26"/>
        <end position="94"/>
    </location>
</feature>
<protein>
    <submittedName>
        <fullName evidence="8">Sigma-70 family RNA polymerase sigma factor</fullName>
    </submittedName>
</protein>
<dbReference type="InterPro" id="IPR039425">
    <property type="entry name" value="RNA_pol_sigma-70-like"/>
</dbReference>
<dbReference type="PANTHER" id="PTHR43133:SF8">
    <property type="entry name" value="RNA POLYMERASE SIGMA FACTOR HI_1459-RELATED"/>
    <property type="match status" value="1"/>
</dbReference>
<evidence type="ECO:0000256" key="5">
    <source>
        <dbReference type="ARBA" id="ARBA00023163"/>
    </source>
</evidence>
<keyword evidence="5" id="KW-0804">Transcription</keyword>
<dbReference type="EMBL" id="DXBP01000024">
    <property type="protein sequence ID" value="HIZ41610.1"/>
    <property type="molecule type" value="Genomic_DNA"/>
</dbReference>
<dbReference type="InterPro" id="IPR013249">
    <property type="entry name" value="RNA_pol_sigma70_r4_t2"/>
</dbReference>
<keyword evidence="4" id="KW-0238">DNA-binding</keyword>
<evidence type="ECO:0000313" key="9">
    <source>
        <dbReference type="Proteomes" id="UP000824048"/>
    </source>
</evidence>
<evidence type="ECO:0000256" key="1">
    <source>
        <dbReference type="ARBA" id="ARBA00010641"/>
    </source>
</evidence>
<dbReference type="InterPro" id="IPR007627">
    <property type="entry name" value="RNA_pol_sigma70_r2"/>
</dbReference>
<dbReference type="InterPro" id="IPR013325">
    <property type="entry name" value="RNA_pol_sigma_r2"/>
</dbReference>
<keyword evidence="2" id="KW-0805">Transcription regulation</keyword>
<reference evidence="8" key="2">
    <citation type="submission" date="2021-04" db="EMBL/GenBank/DDBJ databases">
        <authorList>
            <person name="Gilroy R."/>
        </authorList>
    </citation>
    <scope>NUCLEOTIDE SEQUENCE</scope>
    <source>
        <strain evidence="8">ChiSxjej1B13-11774</strain>
    </source>
</reference>
<organism evidence="8 9">
    <name type="scientific">Candidatus Gemmiger excrementigallinarum</name>
    <dbReference type="NCBI Taxonomy" id="2838609"/>
    <lineage>
        <taxon>Bacteria</taxon>
        <taxon>Bacillati</taxon>
        <taxon>Bacillota</taxon>
        <taxon>Clostridia</taxon>
        <taxon>Eubacteriales</taxon>
        <taxon>Gemmiger</taxon>
    </lineage>
</organism>
<proteinExistence type="inferred from homology"/>
<comment type="caution">
    <text evidence="8">The sequence shown here is derived from an EMBL/GenBank/DDBJ whole genome shotgun (WGS) entry which is preliminary data.</text>
</comment>
<dbReference type="GO" id="GO:0006352">
    <property type="term" value="P:DNA-templated transcription initiation"/>
    <property type="evidence" value="ECO:0007669"/>
    <property type="project" value="InterPro"/>
</dbReference>
<dbReference type="InterPro" id="IPR014284">
    <property type="entry name" value="RNA_pol_sigma-70_dom"/>
</dbReference>
<dbReference type="SUPFAM" id="SSF88659">
    <property type="entry name" value="Sigma3 and sigma4 domains of RNA polymerase sigma factors"/>
    <property type="match status" value="1"/>
</dbReference>
<evidence type="ECO:0000259" key="6">
    <source>
        <dbReference type="Pfam" id="PF04542"/>
    </source>
</evidence>
<dbReference type="GO" id="GO:0016987">
    <property type="term" value="F:sigma factor activity"/>
    <property type="evidence" value="ECO:0007669"/>
    <property type="project" value="UniProtKB-KW"/>
</dbReference>
<keyword evidence="3" id="KW-0731">Sigma factor</keyword>
<dbReference type="Proteomes" id="UP000824048">
    <property type="component" value="Unassembled WGS sequence"/>
</dbReference>
<reference evidence="8" key="1">
    <citation type="journal article" date="2021" name="PeerJ">
        <title>Extensive microbial diversity within the chicken gut microbiome revealed by metagenomics and culture.</title>
        <authorList>
            <person name="Gilroy R."/>
            <person name="Ravi A."/>
            <person name="Getino M."/>
            <person name="Pursley I."/>
            <person name="Horton D.L."/>
            <person name="Alikhan N.F."/>
            <person name="Baker D."/>
            <person name="Gharbi K."/>
            <person name="Hall N."/>
            <person name="Watson M."/>
            <person name="Adriaenssens E.M."/>
            <person name="Foster-Nyarko E."/>
            <person name="Jarju S."/>
            <person name="Secka A."/>
            <person name="Antonio M."/>
            <person name="Oren A."/>
            <person name="Chaudhuri R.R."/>
            <person name="La Ragione R."/>
            <person name="Hildebrand F."/>
            <person name="Pallen M.J."/>
        </authorList>
    </citation>
    <scope>NUCLEOTIDE SEQUENCE</scope>
    <source>
        <strain evidence="8">ChiSxjej1B13-11774</strain>
    </source>
</reference>
<dbReference type="SUPFAM" id="SSF88946">
    <property type="entry name" value="Sigma2 domain of RNA polymerase sigma factors"/>
    <property type="match status" value="1"/>
</dbReference>
<dbReference type="InterPro" id="IPR036388">
    <property type="entry name" value="WH-like_DNA-bd_sf"/>
</dbReference>
<evidence type="ECO:0000313" key="8">
    <source>
        <dbReference type="EMBL" id="HIZ41610.1"/>
    </source>
</evidence>
<accession>A0A9D2EQD0</accession>
<dbReference type="AlphaFoldDB" id="A0A9D2EQD0"/>
<dbReference type="Gene3D" id="1.10.1740.10">
    <property type="match status" value="1"/>
</dbReference>
<name>A0A9D2EQD0_9FIRM</name>
<dbReference type="NCBIfam" id="TIGR02937">
    <property type="entry name" value="sigma70-ECF"/>
    <property type="match status" value="1"/>
</dbReference>
<gene>
    <name evidence="8" type="ORF">H9811_03490</name>
</gene>
<feature type="domain" description="RNA polymerase sigma factor 70 region 4 type 2" evidence="7">
    <location>
        <begin position="121"/>
        <end position="172"/>
    </location>
</feature>
<evidence type="ECO:0000256" key="2">
    <source>
        <dbReference type="ARBA" id="ARBA00023015"/>
    </source>
</evidence>
<evidence type="ECO:0000256" key="3">
    <source>
        <dbReference type="ARBA" id="ARBA00023082"/>
    </source>
</evidence>
<dbReference type="Gene3D" id="1.10.10.10">
    <property type="entry name" value="Winged helix-like DNA-binding domain superfamily/Winged helix DNA-binding domain"/>
    <property type="match status" value="1"/>
</dbReference>
<dbReference type="Pfam" id="PF04542">
    <property type="entry name" value="Sigma70_r2"/>
    <property type="match status" value="1"/>
</dbReference>
<comment type="similarity">
    <text evidence="1">Belongs to the sigma-70 factor family. ECF subfamily.</text>
</comment>
<evidence type="ECO:0000259" key="7">
    <source>
        <dbReference type="Pfam" id="PF08281"/>
    </source>
</evidence>
<dbReference type="GO" id="GO:0003677">
    <property type="term" value="F:DNA binding"/>
    <property type="evidence" value="ECO:0007669"/>
    <property type="project" value="UniProtKB-KW"/>
</dbReference>
<dbReference type="InterPro" id="IPR013324">
    <property type="entry name" value="RNA_pol_sigma_r3/r4-like"/>
</dbReference>